<proteinExistence type="inferred from homology"/>
<evidence type="ECO:0000313" key="3">
    <source>
        <dbReference type="EMBL" id="SEH76797.1"/>
    </source>
</evidence>
<dbReference type="STRING" id="1679444.PYTT_0591"/>
<organism evidence="3 4">
    <name type="scientific">Akkermansia glycaniphila</name>
    <dbReference type="NCBI Taxonomy" id="1679444"/>
    <lineage>
        <taxon>Bacteria</taxon>
        <taxon>Pseudomonadati</taxon>
        <taxon>Verrucomicrobiota</taxon>
        <taxon>Verrucomicrobiia</taxon>
        <taxon>Verrucomicrobiales</taxon>
        <taxon>Akkermansiaceae</taxon>
        <taxon>Akkermansia</taxon>
    </lineage>
</organism>
<keyword evidence="2" id="KW-1134">Transmembrane beta strand</keyword>
<evidence type="ECO:0000313" key="4">
    <source>
        <dbReference type="Proteomes" id="UP000176204"/>
    </source>
</evidence>
<evidence type="ECO:0000256" key="1">
    <source>
        <dbReference type="ARBA" id="ARBA00007613"/>
    </source>
</evidence>
<comment type="subcellular location">
    <subcellularLocation>
        <location evidence="2">Cell membrane</location>
        <topology evidence="2">Lipid-anchor</topology>
    </subcellularLocation>
</comment>
<dbReference type="PANTHER" id="PTHR30203:SF33">
    <property type="entry name" value="BLR4455 PROTEIN"/>
    <property type="match status" value="1"/>
</dbReference>
<keyword evidence="2" id="KW-0564">Palmitate</keyword>
<protein>
    <submittedName>
        <fullName evidence="3">Outer membrane efflux protein</fullName>
    </submittedName>
</protein>
<dbReference type="NCBIfam" id="TIGR01845">
    <property type="entry name" value="outer_NodT"/>
    <property type="match status" value="1"/>
</dbReference>
<dbReference type="Proteomes" id="UP000176204">
    <property type="component" value="Chromosome I"/>
</dbReference>
<dbReference type="Pfam" id="PF02321">
    <property type="entry name" value="OEP"/>
    <property type="match status" value="2"/>
</dbReference>
<feature type="chain" id="PRO_5014204331" evidence="2">
    <location>
        <begin position="27"/>
        <end position="476"/>
    </location>
</feature>
<keyword evidence="2" id="KW-0812">Transmembrane</keyword>
<dbReference type="Gene3D" id="1.20.1600.10">
    <property type="entry name" value="Outer membrane efflux proteins (OEP)"/>
    <property type="match status" value="1"/>
</dbReference>
<dbReference type="EMBL" id="LT629973">
    <property type="protein sequence ID" value="SEH76797.1"/>
    <property type="molecule type" value="Genomic_DNA"/>
</dbReference>
<reference evidence="4" key="1">
    <citation type="submission" date="2016-09" db="EMBL/GenBank/DDBJ databases">
        <authorList>
            <person name="Koehorst J."/>
        </authorList>
    </citation>
    <scope>NUCLEOTIDE SEQUENCE [LARGE SCALE GENOMIC DNA]</scope>
</reference>
<feature type="signal peptide" evidence="2">
    <location>
        <begin position="1"/>
        <end position="26"/>
    </location>
</feature>
<dbReference type="InterPro" id="IPR003423">
    <property type="entry name" value="OMP_efflux"/>
</dbReference>
<dbReference type="Gene3D" id="2.20.200.10">
    <property type="entry name" value="Outer membrane efflux proteins (OEP)"/>
    <property type="match status" value="1"/>
</dbReference>
<dbReference type="AlphaFoldDB" id="A0A1C7PI41"/>
<dbReference type="PATRIC" id="fig|1679444.3.peg.2042"/>
<dbReference type="InterPro" id="IPR010131">
    <property type="entry name" value="MdtP/NodT-like"/>
</dbReference>
<keyword evidence="4" id="KW-1185">Reference proteome</keyword>
<dbReference type="GO" id="GO:0005886">
    <property type="term" value="C:plasma membrane"/>
    <property type="evidence" value="ECO:0007669"/>
    <property type="project" value="UniProtKB-SubCell"/>
</dbReference>
<dbReference type="GO" id="GO:0015562">
    <property type="term" value="F:efflux transmembrane transporter activity"/>
    <property type="evidence" value="ECO:0007669"/>
    <property type="project" value="InterPro"/>
</dbReference>
<evidence type="ECO:0000256" key="2">
    <source>
        <dbReference type="RuleBase" id="RU362097"/>
    </source>
</evidence>
<dbReference type="SUPFAM" id="SSF56954">
    <property type="entry name" value="Outer membrane efflux proteins (OEP)"/>
    <property type="match status" value="1"/>
</dbReference>
<sequence length="476" mass="51343">MNNFFSMKRPILISCLSGVLLLPACMVGPDFKGAPQQDLPASWATAVPPAVDKDALTHWWQLFGDNQLESLLEQAVNNNPDMVAAALRIKEAESSARIAGAALLPSASASGSQSTAPSSGFSSTSHGKWGLGASASWELDIFGGNRRSIEAALANLRSTEASAAAVRTALLANVASAYFDWIAAEEQLRIAKEQLDYQQHTYEIVVQRQSVGFAADLDLEQAKAQIASTKSTIPAMEAARQNARNQLAIYLGSYLDRVKLSMPSADVYNKIPSVPTGLPSDLLRRRPDIIQAEEDLHAATANVGVAVADLFPKFSLTGSVNTSAGSDFAGMFSSGKSSWALGGGVNQSIFQGGALWERVRQQKTATQRSAESYRKTVVVAMSEVESCLINYAQVMQQLPLYEEARRANREAARISLKLYTAGMTDFLNVASAQQSWLSSEERLVSARQSLRQNMANLYKVLGGGWDASRVQALSKR</sequence>
<dbReference type="RefSeq" id="WP_067773225.1">
    <property type="nucleotide sequence ID" value="NZ_LT629973.1"/>
</dbReference>
<keyword evidence="2" id="KW-0732">Signal</keyword>
<gene>
    <name evidence="3" type="ORF">PYTT_0591</name>
</gene>
<comment type="similarity">
    <text evidence="1 2">Belongs to the outer membrane factor (OMF) (TC 1.B.17) family.</text>
</comment>
<accession>A0A1C7PI41</accession>
<dbReference type="PANTHER" id="PTHR30203">
    <property type="entry name" value="OUTER MEMBRANE CATION EFFLUX PROTEIN"/>
    <property type="match status" value="1"/>
</dbReference>
<dbReference type="KEGG" id="agl:PYTT_0591"/>
<name>A0A1C7PI41_9BACT</name>
<dbReference type="OrthoDB" id="9770517at2"/>
<keyword evidence="2" id="KW-0472">Membrane</keyword>
<keyword evidence="2" id="KW-0449">Lipoprotein</keyword>